<keyword evidence="1" id="KW-0540">Nuclease</keyword>
<gene>
    <name evidence="19" type="ORF">JJ842_08950</name>
</gene>
<keyword evidence="5 16" id="KW-0378">Hydrolase</keyword>
<dbReference type="PANTHER" id="PTHR11070:SF23">
    <property type="entry name" value="RECBCD ENZYME SUBUNIT RECB"/>
    <property type="match status" value="1"/>
</dbReference>
<dbReference type="InterPro" id="IPR000212">
    <property type="entry name" value="DNA_helicase_UvrD/REP"/>
</dbReference>
<dbReference type="GO" id="GO:0043138">
    <property type="term" value="F:3'-5' DNA helicase activity"/>
    <property type="evidence" value="ECO:0007669"/>
    <property type="project" value="UniProtKB-EC"/>
</dbReference>
<keyword evidence="11" id="KW-0234">DNA repair</keyword>
<dbReference type="EMBL" id="JAEPLN010000002">
    <property type="protein sequence ID" value="MBO6972038.1"/>
    <property type="molecule type" value="Genomic_DNA"/>
</dbReference>
<comment type="catalytic activity">
    <reaction evidence="13">
        <text>Couples ATP hydrolysis with the unwinding of duplex DNA by translocating in the 3'-5' direction.</text>
        <dbReference type="EC" id="5.6.2.4"/>
    </reaction>
</comment>
<dbReference type="Proteomes" id="UP000668060">
    <property type="component" value="Unassembled WGS sequence"/>
</dbReference>
<evidence type="ECO:0000256" key="1">
    <source>
        <dbReference type="ARBA" id="ARBA00022722"/>
    </source>
</evidence>
<dbReference type="GO" id="GO:0000725">
    <property type="term" value="P:recombinational repair"/>
    <property type="evidence" value="ECO:0007669"/>
    <property type="project" value="TreeGrafter"/>
</dbReference>
<dbReference type="PROSITE" id="PS51198">
    <property type="entry name" value="UVRD_HELICASE_ATP_BIND"/>
    <property type="match status" value="1"/>
</dbReference>
<dbReference type="AlphaFoldDB" id="A0A9D9BWF4"/>
<dbReference type="GO" id="GO:0005829">
    <property type="term" value="C:cytosol"/>
    <property type="evidence" value="ECO:0007669"/>
    <property type="project" value="TreeGrafter"/>
</dbReference>
<dbReference type="PROSITE" id="PS51217">
    <property type="entry name" value="UVRD_HELICASE_CTER"/>
    <property type="match status" value="1"/>
</dbReference>
<dbReference type="InterPro" id="IPR014016">
    <property type="entry name" value="UvrD-like_ATP-bd"/>
</dbReference>
<dbReference type="PANTHER" id="PTHR11070">
    <property type="entry name" value="UVRD / RECB / PCRA DNA HELICASE FAMILY MEMBER"/>
    <property type="match status" value="1"/>
</dbReference>
<dbReference type="GO" id="GO:0009338">
    <property type="term" value="C:exodeoxyribonuclease V complex"/>
    <property type="evidence" value="ECO:0007669"/>
    <property type="project" value="TreeGrafter"/>
</dbReference>
<dbReference type="EC" id="5.6.2.4" evidence="14"/>
<evidence type="ECO:0000256" key="2">
    <source>
        <dbReference type="ARBA" id="ARBA00022723"/>
    </source>
</evidence>
<dbReference type="GO" id="GO:0003677">
    <property type="term" value="F:DNA binding"/>
    <property type="evidence" value="ECO:0007669"/>
    <property type="project" value="UniProtKB-KW"/>
</dbReference>
<dbReference type="SUPFAM" id="SSF52980">
    <property type="entry name" value="Restriction endonuclease-like"/>
    <property type="match status" value="1"/>
</dbReference>
<dbReference type="InterPro" id="IPR011335">
    <property type="entry name" value="Restrct_endonuc-II-like"/>
</dbReference>
<evidence type="ECO:0000256" key="16">
    <source>
        <dbReference type="PROSITE-ProRule" id="PRU00560"/>
    </source>
</evidence>
<dbReference type="InterPro" id="IPR011604">
    <property type="entry name" value="PDDEXK-like_dom_sf"/>
</dbReference>
<accession>A0A9D9BWF4</accession>
<evidence type="ECO:0000313" key="19">
    <source>
        <dbReference type="EMBL" id="MBO6972038.1"/>
    </source>
</evidence>
<dbReference type="Gene3D" id="1.10.486.10">
    <property type="entry name" value="PCRA, domain 4"/>
    <property type="match status" value="1"/>
</dbReference>
<keyword evidence="10" id="KW-0238">DNA-binding</keyword>
<dbReference type="SUPFAM" id="SSF52540">
    <property type="entry name" value="P-loop containing nucleoside triphosphate hydrolases"/>
    <property type="match status" value="1"/>
</dbReference>
<dbReference type="Gene3D" id="3.40.50.300">
    <property type="entry name" value="P-loop containing nucleotide triphosphate hydrolases"/>
    <property type="match status" value="3"/>
</dbReference>
<evidence type="ECO:0000256" key="9">
    <source>
        <dbReference type="ARBA" id="ARBA00022842"/>
    </source>
</evidence>
<keyword evidence="7" id="KW-0269">Exonuclease</keyword>
<keyword evidence="9" id="KW-0460">Magnesium</keyword>
<evidence type="ECO:0000256" key="4">
    <source>
        <dbReference type="ARBA" id="ARBA00022763"/>
    </source>
</evidence>
<organism evidence="19 20">
    <name type="scientific">Prochlorococcus marinus CUG1433</name>
    <dbReference type="NCBI Taxonomy" id="2774506"/>
    <lineage>
        <taxon>Bacteria</taxon>
        <taxon>Bacillati</taxon>
        <taxon>Cyanobacteriota</taxon>
        <taxon>Cyanophyceae</taxon>
        <taxon>Synechococcales</taxon>
        <taxon>Prochlorococcaceae</taxon>
        <taxon>Prochlorococcus</taxon>
    </lineage>
</organism>
<keyword evidence="12" id="KW-0413">Isomerase</keyword>
<dbReference type="HAMAP" id="MF_01485">
    <property type="entry name" value="RecB"/>
    <property type="match status" value="1"/>
</dbReference>
<evidence type="ECO:0000259" key="17">
    <source>
        <dbReference type="PROSITE" id="PS51198"/>
    </source>
</evidence>
<evidence type="ECO:0000256" key="15">
    <source>
        <dbReference type="ARBA" id="ARBA00048988"/>
    </source>
</evidence>
<comment type="caution">
    <text evidence="19">The sequence shown here is derived from an EMBL/GenBank/DDBJ whole genome shotgun (WGS) entry which is preliminary data.</text>
</comment>
<dbReference type="GO" id="GO:0008854">
    <property type="term" value="F:exodeoxyribonuclease V activity"/>
    <property type="evidence" value="ECO:0007669"/>
    <property type="project" value="InterPro"/>
</dbReference>
<reference evidence="19" key="1">
    <citation type="journal article" date="2021" name="Front. Mar. Sci.">
        <title>Genomes of Diverse Isolates of Prochlorococcus High-Light-Adapted Clade II in the Western Pacific Ocean.</title>
        <authorList>
            <person name="Yan W."/>
            <person name="Feng X."/>
            <person name="Zhang W."/>
            <person name="Nawaz M.Z."/>
            <person name="Luo T."/>
            <person name="Zhang R."/>
            <person name="Jiao N."/>
        </authorList>
    </citation>
    <scope>NUCLEOTIDE SEQUENCE</scope>
    <source>
        <strain evidence="19">CUG1433</strain>
    </source>
</reference>
<evidence type="ECO:0000256" key="13">
    <source>
        <dbReference type="ARBA" id="ARBA00034617"/>
    </source>
</evidence>
<evidence type="ECO:0000313" key="20">
    <source>
        <dbReference type="Proteomes" id="UP000668060"/>
    </source>
</evidence>
<dbReference type="GO" id="GO:0005524">
    <property type="term" value="F:ATP binding"/>
    <property type="evidence" value="ECO:0007669"/>
    <property type="project" value="UniProtKB-UniRule"/>
</dbReference>
<dbReference type="Pfam" id="PF13361">
    <property type="entry name" value="UvrD_C"/>
    <property type="match status" value="1"/>
</dbReference>
<dbReference type="InterPro" id="IPR027417">
    <property type="entry name" value="P-loop_NTPase"/>
</dbReference>
<keyword evidence="3 16" id="KW-0547">Nucleotide-binding</keyword>
<evidence type="ECO:0000256" key="5">
    <source>
        <dbReference type="ARBA" id="ARBA00022801"/>
    </source>
</evidence>
<evidence type="ECO:0000256" key="8">
    <source>
        <dbReference type="ARBA" id="ARBA00022840"/>
    </source>
</evidence>
<dbReference type="Pfam" id="PF00580">
    <property type="entry name" value="UvrD-helicase"/>
    <property type="match status" value="1"/>
</dbReference>
<evidence type="ECO:0000256" key="14">
    <source>
        <dbReference type="ARBA" id="ARBA00034808"/>
    </source>
</evidence>
<keyword evidence="2" id="KW-0479">Metal-binding</keyword>
<evidence type="ECO:0000256" key="10">
    <source>
        <dbReference type="ARBA" id="ARBA00023125"/>
    </source>
</evidence>
<sequence length="1209" mass="142657">MDINQIKLDNKFKLVEASAGTGKSFTLAHLVLRNVLEKKIKPDEILLLSFTKNTCSELRDKILLRFKDLKLYLQNQNESKVDNALKDWHQTFKDKEISNEKIISEIDNFVNEIYKLQVTTFHAFCNNIIEEYSIEIGVTQDPYIENNIDNLYKDVIDNLWIDDFLNLNPEIISAINNKKISSRFGSRINKSFFVEILKNIDQENICKFQIHNKYKIIDLNNYFNEFFYLNWNEFCVEWNKNGKELFLQLIELGKLIKESGGKSQIYASKPRNDKFDQIICWIEEINKRLNSKNVIDFIYDISKDDLLYKYFYNENISKEINKHNLKLDFSKFNLLQDKIYTIKEGFYTEFVRIFTQLAYIKLIKLKKSFSIFNFNDLIKTVENRFLDSEISNSITLSKIQKRFKCVLVDEFQDTDNTQWNLIKKFFNTKNHFLLCVGDPKQAIYKFRGGDIETYLDARSNAMEVYSLTDNYRSSKKIIDVLNKLYKNGLKQSKLNYMKLTSRINENINSSFNVKDVFEIVEFSKKDIDIEDLVTHYMVNFILNNKKIDINKIAILTLNNSQCLDLKKKLNQFNLPCKIQNKQNIFDTEASSLLFLFIECLLNPRVLKNITLLASSKFIEMELEELFNDRISDNLEVLINKCINWSQELREKGFLNIVNELLLNYKSSSIVQDLDLNSNLFQLSEIVEIELMNNDFNLNKVFNWYKNQLDHILRNCTGEDFLTKDYNLQNGINLSTIHSSKGLEFEMVLCPYLSNISNKSNKIKGPLWKSNFDRNIYINISNNYTKVKKLKLIEEEDLFKESERLIYVALTRSKYKLIVFNDLEDTNNILNNDLLNNLENISIYKSTLEVSIEKDKIKEIFSKFQTNRLNNNLWKIDNANKKISKEFNSDQFFSYSSYSSWIRKDKSIDATINQYKDYEDNNISIIKESNLRKLKNYPNYFSYPNPLSEFPKGTIAGTCLHKIIERFEFRNDNNQELIDLIIEELNFHQIDTSFAFKVKDAILRIINISLGSELQNKKLVDIPNEHIIKELKYDLTLSYEGKNINSNDISKCFFLDQEHEFGEEYANKINDLQINNKGFHSGCIDCIFPVGNKLEDSKWWVIDWKSNLISGSDNSDCLPRNYNYENMRNVMIKHHYPLQSHLYLLALHRLLKWRLKNYQPHKHLGGYIYLFLKGLPDFELFEKSKSKDISPGIFIGKAPLKRINYLDNLF</sequence>
<dbReference type="Gene3D" id="3.90.320.10">
    <property type="match status" value="1"/>
</dbReference>
<feature type="domain" description="UvrD-like helicase ATP-binding" evidence="17">
    <location>
        <begin position="1"/>
        <end position="474"/>
    </location>
</feature>
<feature type="domain" description="UvrD-like helicase C-terminal" evidence="18">
    <location>
        <begin position="486"/>
        <end position="741"/>
    </location>
</feature>
<evidence type="ECO:0000256" key="7">
    <source>
        <dbReference type="ARBA" id="ARBA00022839"/>
    </source>
</evidence>
<comment type="catalytic activity">
    <reaction evidence="15">
        <text>ATP + H2O = ADP + phosphate + H(+)</text>
        <dbReference type="Rhea" id="RHEA:13065"/>
        <dbReference type="ChEBI" id="CHEBI:15377"/>
        <dbReference type="ChEBI" id="CHEBI:15378"/>
        <dbReference type="ChEBI" id="CHEBI:30616"/>
        <dbReference type="ChEBI" id="CHEBI:43474"/>
        <dbReference type="ChEBI" id="CHEBI:456216"/>
        <dbReference type="EC" id="5.6.2.4"/>
    </reaction>
</comment>
<evidence type="ECO:0000256" key="3">
    <source>
        <dbReference type="ARBA" id="ARBA00022741"/>
    </source>
</evidence>
<evidence type="ECO:0000259" key="18">
    <source>
        <dbReference type="PROSITE" id="PS51217"/>
    </source>
</evidence>
<name>A0A9D9BWF4_PROMR</name>
<dbReference type="InterPro" id="IPR004586">
    <property type="entry name" value="RecB"/>
</dbReference>
<evidence type="ECO:0000256" key="6">
    <source>
        <dbReference type="ARBA" id="ARBA00022806"/>
    </source>
</evidence>
<evidence type="ECO:0000256" key="12">
    <source>
        <dbReference type="ARBA" id="ARBA00023235"/>
    </source>
</evidence>
<dbReference type="Gene3D" id="1.10.3170.10">
    <property type="entry name" value="Recbcd, chain B, domain 2"/>
    <property type="match status" value="1"/>
</dbReference>
<evidence type="ECO:0000256" key="11">
    <source>
        <dbReference type="ARBA" id="ARBA00023204"/>
    </source>
</evidence>
<feature type="binding site" evidence="16">
    <location>
        <begin position="17"/>
        <end position="24"/>
    </location>
    <ligand>
        <name>ATP</name>
        <dbReference type="ChEBI" id="CHEBI:30616"/>
    </ligand>
</feature>
<keyword evidence="6 16" id="KW-0347">Helicase</keyword>
<keyword evidence="8 16" id="KW-0067">ATP-binding</keyword>
<dbReference type="GO" id="GO:0046872">
    <property type="term" value="F:metal ion binding"/>
    <property type="evidence" value="ECO:0007669"/>
    <property type="project" value="UniProtKB-KW"/>
</dbReference>
<keyword evidence="4" id="KW-0227">DNA damage</keyword>
<dbReference type="InterPro" id="IPR014017">
    <property type="entry name" value="DNA_helicase_UvrD-like_C"/>
</dbReference>
<proteinExistence type="inferred from homology"/>
<protein>
    <recommendedName>
        <fullName evidence="14">DNA 3'-5' helicase</fullName>
        <ecNumber evidence="14">5.6.2.4</ecNumber>
    </recommendedName>
</protein>